<sequence length="151" mass="16864">MLERHVDDDDDGGGYGGDATEPSRGDRWESQLIPATHFADSTDTDNYCTEGEMRKRKLKISSYGSRITVNGEDGNMWQLSSYIRLLFFVDYGRIVVPLIVYFLLGVALASFQVSIPAQDTDQLRVCLAWACLVGYTNIDNRRVCGNVKAKA</sequence>
<evidence type="ECO:0000313" key="4">
    <source>
        <dbReference type="Proteomes" id="UP000267027"/>
    </source>
</evidence>
<accession>A0A0R3PNF5</accession>
<dbReference type="EMBL" id="UYYA01003957">
    <property type="protein sequence ID" value="VDM58161.1"/>
    <property type="molecule type" value="Genomic_DNA"/>
</dbReference>
<feature type="transmembrane region" description="Helical" evidence="2">
    <location>
        <begin position="94"/>
        <end position="115"/>
    </location>
</feature>
<name>A0A0R3PNF5_ANGCS</name>
<dbReference type="WBParaSite" id="ACOC_0000657501-mRNA-1">
    <property type="protein sequence ID" value="ACOC_0000657501-mRNA-1"/>
    <property type="gene ID" value="ACOC_0000657501"/>
</dbReference>
<keyword evidence="2" id="KW-0812">Transmembrane</keyword>
<keyword evidence="2" id="KW-0472">Membrane</keyword>
<gene>
    <name evidence="3" type="ORF">ACOC_LOCUS6576</name>
</gene>
<dbReference type="AlphaFoldDB" id="A0A0R3PNF5"/>
<organism evidence="5">
    <name type="scientific">Angiostrongylus costaricensis</name>
    <name type="common">Nematode worm</name>
    <dbReference type="NCBI Taxonomy" id="334426"/>
    <lineage>
        <taxon>Eukaryota</taxon>
        <taxon>Metazoa</taxon>
        <taxon>Ecdysozoa</taxon>
        <taxon>Nematoda</taxon>
        <taxon>Chromadorea</taxon>
        <taxon>Rhabditida</taxon>
        <taxon>Rhabditina</taxon>
        <taxon>Rhabditomorpha</taxon>
        <taxon>Strongyloidea</taxon>
        <taxon>Metastrongylidae</taxon>
        <taxon>Angiostrongylus</taxon>
    </lineage>
</organism>
<reference evidence="3 4" key="2">
    <citation type="submission" date="2018-11" db="EMBL/GenBank/DDBJ databases">
        <authorList>
            <consortium name="Pathogen Informatics"/>
        </authorList>
    </citation>
    <scope>NUCLEOTIDE SEQUENCE [LARGE SCALE GENOMIC DNA]</scope>
    <source>
        <strain evidence="3 4">Costa Rica</strain>
    </source>
</reference>
<keyword evidence="2" id="KW-1133">Transmembrane helix</keyword>
<evidence type="ECO:0000256" key="2">
    <source>
        <dbReference type="SAM" id="Phobius"/>
    </source>
</evidence>
<evidence type="ECO:0000313" key="5">
    <source>
        <dbReference type="WBParaSite" id="ACOC_0000657501-mRNA-1"/>
    </source>
</evidence>
<evidence type="ECO:0000256" key="1">
    <source>
        <dbReference type="SAM" id="MobiDB-lite"/>
    </source>
</evidence>
<feature type="region of interest" description="Disordered" evidence="1">
    <location>
        <begin position="1"/>
        <end position="26"/>
    </location>
</feature>
<protein>
    <submittedName>
        <fullName evidence="5">Neur_chan_memb domain-containing protein</fullName>
    </submittedName>
</protein>
<reference evidence="5" key="1">
    <citation type="submission" date="2017-02" db="UniProtKB">
        <authorList>
            <consortium name="WormBaseParasite"/>
        </authorList>
    </citation>
    <scope>IDENTIFICATION</scope>
</reference>
<dbReference type="Proteomes" id="UP000267027">
    <property type="component" value="Unassembled WGS sequence"/>
</dbReference>
<proteinExistence type="predicted"/>
<keyword evidence="4" id="KW-1185">Reference proteome</keyword>
<evidence type="ECO:0000313" key="3">
    <source>
        <dbReference type="EMBL" id="VDM58161.1"/>
    </source>
</evidence>